<dbReference type="RefSeq" id="WP_082027596.1">
    <property type="nucleotide sequence ID" value="NZ_CP004387.1"/>
</dbReference>
<proteinExistence type="predicted"/>
<dbReference type="PROSITE" id="PS51257">
    <property type="entry name" value="PROKAR_LIPOPROTEIN"/>
    <property type="match status" value="1"/>
</dbReference>
<protein>
    <recommendedName>
        <fullName evidence="2">DUF4468 domain-containing protein</fullName>
    </recommendedName>
</protein>
<feature type="signal peptide" evidence="1">
    <location>
        <begin position="1"/>
        <end position="17"/>
    </location>
</feature>
<dbReference type="AlphaFoldDB" id="A0A0B4XJX7"/>
<evidence type="ECO:0000313" key="3">
    <source>
        <dbReference type="EMBL" id="AJD46732.1"/>
    </source>
</evidence>
<feature type="domain" description="DUF4468" evidence="2">
    <location>
        <begin position="31"/>
        <end position="118"/>
    </location>
</feature>
<dbReference type="KEGG" id="apac:S7S_01540"/>
<dbReference type="OrthoDB" id="6711776at2"/>
<dbReference type="Pfam" id="PF14730">
    <property type="entry name" value="DUF4468"/>
    <property type="match status" value="1"/>
</dbReference>
<name>A0A0B4XJX7_9GAMM</name>
<accession>A0A0B4XJX7</accession>
<evidence type="ECO:0000256" key="1">
    <source>
        <dbReference type="SAM" id="SignalP"/>
    </source>
</evidence>
<organism evidence="3 4">
    <name type="scientific">Isoalcanivorax pacificus W11-5</name>
    <dbReference type="NCBI Taxonomy" id="391936"/>
    <lineage>
        <taxon>Bacteria</taxon>
        <taxon>Pseudomonadati</taxon>
        <taxon>Pseudomonadota</taxon>
        <taxon>Gammaproteobacteria</taxon>
        <taxon>Oceanospirillales</taxon>
        <taxon>Alcanivoracaceae</taxon>
        <taxon>Isoalcanivorax</taxon>
    </lineage>
</organism>
<dbReference type="Proteomes" id="UP000006764">
    <property type="component" value="Chromosome"/>
</dbReference>
<evidence type="ECO:0000259" key="2">
    <source>
        <dbReference type="Pfam" id="PF14730"/>
    </source>
</evidence>
<dbReference type="InterPro" id="IPR027823">
    <property type="entry name" value="DUF4468"/>
</dbReference>
<reference evidence="3 4" key="1">
    <citation type="journal article" date="2012" name="J. Bacteriol.">
        <title>Genome sequence of an alkane-degrading bacterium, Alcanivorax pacificus type strain W11-5, isolated from deep sea sediment.</title>
        <authorList>
            <person name="Lai Q."/>
            <person name="Shao Z."/>
        </authorList>
    </citation>
    <scope>NUCLEOTIDE SEQUENCE [LARGE SCALE GENOMIC DNA]</scope>
    <source>
        <strain evidence="3 4">W11-5</strain>
    </source>
</reference>
<sequence length="171" mass="18890">MKSWLAILCLGVLSACSGMVPVPVSEQERNFEQVVAVEGMDKDAIYVGLRSWIAENFRSAKSVIEYENQDDGILIGNGVIPYPCKGISCLAKSEWTHPFTMKIEVRDQRFRVTYSNINLAWPASYNNGIASPARNAPIHNKSDMDGAKAELTQLTESMRSSLSSGAKSNDW</sequence>
<dbReference type="EMBL" id="CP004387">
    <property type="protein sequence ID" value="AJD46732.1"/>
    <property type="molecule type" value="Genomic_DNA"/>
</dbReference>
<feature type="chain" id="PRO_5002111941" description="DUF4468 domain-containing protein" evidence="1">
    <location>
        <begin position="18"/>
        <end position="171"/>
    </location>
</feature>
<evidence type="ECO:0000313" key="4">
    <source>
        <dbReference type="Proteomes" id="UP000006764"/>
    </source>
</evidence>
<dbReference type="Gene3D" id="3.30.530.80">
    <property type="match status" value="1"/>
</dbReference>
<keyword evidence="4" id="KW-1185">Reference proteome</keyword>
<dbReference type="HOGENOM" id="CLU_131919_0_0_6"/>
<gene>
    <name evidence="3" type="ORF">S7S_01540</name>
</gene>
<keyword evidence="1" id="KW-0732">Signal</keyword>